<protein>
    <submittedName>
        <fullName evidence="2">Endonuclease/exonuclease/phosphatase family protein</fullName>
    </submittedName>
</protein>
<comment type="caution">
    <text evidence="2">The sequence shown here is derived from an EMBL/GenBank/DDBJ whole genome shotgun (WGS) entry which is preliminary data.</text>
</comment>
<keyword evidence="3" id="KW-1185">Reference proteome</keyword>
<evidence type="ECO:0000313" key="3">
    <source>
        <dbReference type="Proteomes" id="UP000265520"/>
    </source>
</evidence>
<accession>A0A392PBW1</accession>
<keyword evidence="2" id="KW-0269">Exonuclease</keyword>
<dbReference type="PANTHER" id="PTHR35218">
    <property type="entry name" value="RNASE H DOMAIN-CONTAINING PROTEIN"/>
    <property type="match status" value="1"/>
</dbReference>
<reference evidence="2 3" key="1">
    <citation type="journal article" date="2018" name="Front. Plant Sci.">
        <title>Red Clover (Trifolium pratense) and Zigzag Clover (T. medium) - A Picture of Genomic Similarities and Differences.</title>
        <authorList>
            <person name="Dluhosova J."/>
            <person name="Istvanek J."/>
            <person name="Nedelnik J."/>
            <person name="Repkova J."/>
        </authorList>
    </citation>
    <scope>NUCLEOTIDE SEQUENCE [LARGE SCALE GENOMIC DNA]</scope>
    <source>
        <strain evidence="3">cv. 10/8</strain>
        <tissue evidence="2">Leaf</tissue>
    </source>
</reference>
<dbReference type="GO" id="GO:0004527">
    <property type="term" value="F:exonuclease activity"/>
    <property type="evidence" value="ECO:0007669"/>
    <property type="project" value="UniProtKB-KW"/>
</dbReference>
<feature type="non-terminal residue" evidence="2">
    <location>
        <position position="211"/>
    </location>
</feature>
<keyword evidence="2" id="KW-0255">Endonuclease</keyword>
<sequence>MIVLSWNCRGLSHPNAIPNLRGLAHGYKPDVMFLSETLSHSRSLEAVRVLLGFDSCLAIDVEGRSGGLAVLWKASSKCKVENYSRNFINLIIEDDTRGEWRLSCYYGYPEWSRRRNAWQMLKELRDMSQLPWCIIGDFNDLLSQDDKKGIHPHPNWLCSGFRQAVNDCDLSDIHLQGYPYTWVKSRGEPHMVEERLDRAMATPEWLQLFPH</sequence>
<proteinExistence type="predicted"/>
<dbReference type="AlphaFoldDB" id="A0A392PBW1"/>
<dbReference type="PANTHER" id="PTHR35218:SF9">
    <property type="entry name" value="ENDONUCLEASE_EXONUCLEASE_PHOSPHATASE DOMAIN-CONTAINING PROTEIN"/>
    <property type="match status" value="1"/>
</dbReference>
<keyword evidence="2" id="KW-0378">Hydrolase</keyword>
<evidence type="ECO:0000313" key="2">
    <source>
        <dbReference type="EMBL" id="MCI09107.1"/>
    </source>
</evidence>
<dbReference type="Proteomes" id="UP000265520">
    <property type="component" value="Unassembled WGS sequence"/>
</dbReference>
<name>A0A392PBW1_9FABA</name>
<dbReference type="EMBL" id="LXQA010071410">
    <property type="protein sequence ID" value="MCI09107.1"/>
    <property type="molecule type" value="Genomic_DNA"/>
</dbReference>
<feature type="domain" description="Endonuclease/exonuclease/phosphatase" evidence="1">
    <location>
        <begin position="4"/>
        <end position="206"/>
    </location>
</feature>
<evidence type="ECO:0000259" key="1">
    <source>
        <dbReference type="Pfam" id="PF03372"/>
    </source>
</evidence>
<organism evidence="2 3">
    <name type="scientific">Trifolium medium</name>
    <dbReference type="NCBI Taxonomy" id="97028"/>
    <lineage>
        <taxon>Eukaryota</taxon>
        <taxon>Viridiplantae</taxon>
        <taxon>Streptophyta</taxon>
        <taxon>Embryophyta</taxon>
        <taxon>Tracheophyta</taxon>
        <taxon>Spermatophyta</taxon>
        <taxon>Magnoliopsida</taxon>
        <taxon>eudicotyledons</taxon>
        <taxon>Gunneridae</taxon>
        <taxon>Pentapetalae</taxon>
        <taxon>rosids</taxon>
        <taxon>fabids</taxon>
        <taxon>Fabales</taxon>
        <taxon>Fabaceae</taxon>
        <taxon>Papilionoideae</taxon>
        <taxon>50 kb inversion clade</taxon>
        <taxon>NPAAA clade</taxon>
        <taxon>Hologalegina</taxon>
        <taxon>IRL clade</taxon>
        <taxon>Trifolieae</taxon>
        <taxon>Trifolium</taxon>
    </lineage>
</organism>
<dbReference type="Gene3D" id="3.60.10.10">
    <property type="entry name" value="Endonuclease/exonuclease/phosphatase"/>
    <property type="match status" value="1"/>
</dbReference>
<dbReference type="Pfam" id="PF03372">
    <property type="entry name" value="Exo_endo_phos"/>
    <property type="match status" value="1"/>
</dbReference>
<dbReference type="InterPro" id="IPR036691">
    <property type="entry name" value="Endo/exonu/phosph_ase_sf"/>
</dbReference>
<dbReference type="InterPro" id="IPR005135">
    <property type="entry name" value="Endo/exonuclease/phosphatase"/>
</dbReference>
<dbReference type="SUPFAM" id="SSF56219">
    <property type="entry name" value="DNase I-like"/>
    <property type="match status" value="1"/>
</dbReference>
<dbReference type="GO" id="GO:0004519">
    <property type="term" value="F:endonuclease activity"/>
    <property type="evidence" value="ECO:0007669"/>
    <property type="project" value="UniProtKB-KW"/>
</dbReference>
<keyword evidence="2" id="KW-0540">Nuclease</keyword>